<dbReference type="Proteomes" id="UP001597387">
    <property type="component" value="Unassembled WGS sequence"/>
</dbReference>
<evidence type="ECO:0000259" key="2">
    <source>
        <dbReference type="Pfam" id="PF22013"/>
    </source>
</evidence>
<proteinExistence type="predicted"/>
<dbReference type="InterPro" id="IPR054168">
    <property type="entry name" value="PG_1098_Fer"/>
</dbReference>
<sequence>MNSNIIKPEVQRFLEKYLKDDVNRIALSKSPFVEVSARELAEQLDGKQRSQKKLPLWFSTPEIVFPAKLSIEQSSSEVTAGYKSNLLKGDKVIDLTGGFGVDCFYFSKKAKEVIHCEKNTELSQIAQHNLSVLGATNIRFVNHDSLLYLQSTEEIFDTIYIDPSRRIENKKVFLLKDTEPDVVSHLQLFLSKATRIIIKTSPLFDIQSGLKELSNVSEVHVVSVKNDCKELLWIIDRDFTAEPEISCVALSDADQRLFNFKLSEEKNADSGPFSEPLGYLYEPNVALLKAGCFKSIAARFPILKLQTNTHLYTSEVLVPDFIGRVFKVKAVYDYKTFIKQNTIRKANVITRNFPHAPEELKKKHKINDGGDEFLIFTTVYPDKLKVISATINQ</sequence>
<accession>A0ABW4ZRA0</accession>
<protein>
    <submittedName>
        <fullName evidence="3">Class I SAM-dependent methyltransferase</fullName>
        <ecNumber evidence="3">2.1.1.-</ecNumber>
    </submittedName>
</protein>
<evidence type="ECO:0000259" key="1">
    <source>
        <dbReference type="Pfam" id="PF18096"/>
    </source>
</evidence>
<dbReference type="GO" id="GO:0032259">
    <property type="term" value="P:methylation"/>
    <property type="evidence" value="ECO:0007669"/>
    <property type="project" value="UniProtKB-KW"/>
</dbReference>
<comment type="caution">
    <text evidence="3">The sequence shown here is derived from an EMBL/GenBank/DDBJ whole genome shotgun (WGS) entry which is preliminary data.</text>
</comment>
<name>A0ABW4ZRA0_9SPHI</name>
<dbReference type="GO" id="GO:0008168">
    <property type="term" value="F:methyltransferase activity"/>
    <property type="evidence" value="ECO:0007669"/>
    <property type="project" value="UniProtKB-KW"/>
</dbReference>
<feature type="domain" description="THUMP-like" evidence="1">
    <location>
        <begin position="323"/>
        <end position="382"/>
    </location>
</feature>
<dbReference type="Gene3D" id="1.10.10.1110">
    <property type="entry name" value="Methyltransferase PG1098, N-terminal domain"/>
    <property type="match status" value="1"/>
</dbReference>
<dbReference type="CDD" id="cd02440">
    <property type="entry name" value="AdoMet_MTases"/>
    <property type="match status" value="1"/>
</dbReference>
<dbReference type="Gene3D" id="3.40.50.150">
    <property type="entry name" value="Vaccinia Virus protein VP39"/>
    <property type="match status" value="1"/>
</dbReference>
<keyword evidence="4" id="KW-1185">Reference proteome</keyword>
<dbReference type="RefSeq" id="WP_255904072.1">
    <property type="nucleotide sequence ID" value="NZ_JAFMZO010000004.1"/>
</dbReference>
<organism evidence="3 4">
    <name type="scientific">Paradesertivirga mongoliensis</name>
    <dbReference type="NCBI Taxonomy" id="2100740"/>
    <lineage>
        <taxon>Bacteria</taxon>
        <taxon>Pseudomonadati</taxon>
        <taxon>Bacteroidota</taxon>
        <taxon>Sphingobacteriia</taxon>
        <taxon>Sphingobacteriales</taxon>
        <taxon>Sphingobacteriaceae</taxon>
        <taxon>Paradesertivirga</taxon>
    </lineage>
</organism>
<dbReference type="SUPFAM" id="SSF53335">
    <property type="entry name" value="S-adenosyl-L-methionine-dependent methyltransferases"/>
    <property type="match status" value="1"/>
</dbReference>
<dbReference type="EC" id="2.1.1.-" evidence="3"/>
<dbReference type="Pfam" id="PF03602">
    <property type="entry name" value="Cons_hypoth95"/>
    <property type="match status" value="1"/>
</dbReference>
<dbReference type="Pfam" id="PF18096">
    <property type="entry name" value="Thump_like"/>
    <property type="match status" value="1"/>
</dbReference>
<keyword evidence="3" id="KW-0489">Methyltransferase</keyword>
<evidence type="ECO:0000313" key="4">
    <source>
        <dbReference type="Proteomes" id="UP001597387"/>
    </source>
</evidence>
<evidence type="ECO:0000313" key="3">
    <source>
        <dbReference type="EMBL" id="MFD2164342.1"/>
    </source>
</evidence>
<keyword evidence="3" id="KW-0808">Transferase</keyword>
<gene>
    <name evidence="3" type="ORF">ACFSJU_18175</name>
</gene>
<feature type="domain" description="PG-1098 ferredoxin-like" evidence="2">
    <location>
        <begin position="279"/>
        <end position="321"/>
    </location>
</feature>
<reference evidence="4" key="1">
    <citation type="journal article" date="2019" name="Int. J. Syst. Evol. Microbiol.">
        <title>The Global Catalogue of Microorganisms (GCM) 10K type strain sequencing project: providing services to taxonomists for standard genome sequencing and annotation.</title>
        <authorList>
            <consortium name="The Broad Institute Genomics Platform"/>
            <consortium name="The Broad Institute Genome Sequencing Center for Infectious Disease"/>
            <person name="Wu L."/>
            <person name="Ma J."/>
        </authorList>
    </citation>
    <scope>NUCLEOTIDE SEQUENCE [LARGE SCALE GENOMIC DNA]</scope>
    <source>
        <strain evidence="4">KCTC 42217</strain>
    </source>
</reference>
<dbReference type="EMBL" id="JBHUHZ010000003">
    <property type="protein sequence ID" value="MFD2164342.1"/>
    <property type="molecule type" value="Genomic_DNA"/>
</dbReference>
<dbReference type="InterPro" id="IPR041497">
    <property type="entry name" value="Thump-like"/>
</dbReference>
<dbReference type="Pfam" id="PF22013">
    <property type="entry name" value="PG_1098_Fer"/>
    <property type="match status" value="1"/>
</dbReference>
<dbReference type="InterPro" id="IPR029063">
    <property type="entry name" value="SAM-dependent_MTases_sf"/>
</dbReference>